<reference evidence="3" key="1">
    <citation type="journal article" date="2019" name="Sci. Rep.">
        <title>Draft genome of Tanacetum cinerariifolium, the natural source of mosquito coil.</title>
        <authorList>
            <person name="Yamashiro T."/>
            <person name="Shiraishi A."/>
            <person name="Satake H."/>
            <person name="Nakayama K."/>
        </authorList>
    </citation>
    <scope>NUCLEOTIDE SEQUENCE</scope>
</reference>
<feature type="region of interest" description="Disordered" evidence="1">
    <location>
        <begin position="1"/>
        <end position="43"/>
    </location>
</feature>
<accession>A0A6L2P5L9</accession>
<gene>
    <name evidence="2" type="ORF">Tci_064819</name>
    <name evidence="3" type="ORF">Tci_065728</name>
</gene>
<proteinExistence type="predicted"/>
<evidence type="ECO:0000256" key="1">
    <source>
        <dbReference type="SAM" id="MobiDB-lite"/>
    </source>
</evidence>
<feature type="compositionally biased region" description="Acidic residues" evidence="1">
    <location>
        <begin position="27"/>
        <end position="40"/>
    </location>
</feature>
<protein>
    <submittedName>
        <fullName evidence="3">Uncharacterized protein</fullName>
    </submittedName>
</protein>
<comment type="caution">
    <text evidence="3">The sequence shown here is derived from an EMBL/GenBank/DDBJ whole genome shotgun (WGS) entry which is preliminary data.</text>
</comment>
<dbReference type="AlphaFoldDB" id="A0A6L2P5L9"/>
<dbReference type="EMBL" id="BKCJ010010922">
    <property type="protein sequence ID" value="GEU93750.1"/>
    <property type="molecule type" value="Genomic_DNA"/>
</dbReference>
<evidence type="ECO:0000313" key="2">
    <source>
        <dbReference type="EMBL" id="GEU92841.1"/>
    </source>
</evidence>
<organism evidence="3">
    <name type="scientific">Tanacetum cinerariifolium</name>
    <name type="common">Dalmatian daisy</name>
    <name type="synonym">Chrysanthemum cinerariifolium</name>
    <dbReference type="NCBI Taxonomy" id="118510"/>
    <lineage>
        <taxon>Eukaryota</taxon>
        <taxon>Viridiplantae</taxon>
        <taxon>Streptophyta</taxon>
        <taxon>Embryophyta</taxon>
        <taxon>Tracheophyta</taxon>
        <taxon>Spermatophyta</taxon>
        <taxon>Magnoliopsida</taxon>
        <taxon>eudicotyledons</taxon>
        <taxon>Gunneridae</taxon>
        <taxon>Pentapetalae</taxon>
        <taxon>asterids</taxon>
        <taxon>campanulids</taxon>
        <taxon>Asterales</taxon>
        <taxon>Asteraceae</taxon>
        <taxon>Asteroideae</taxon>
        <taxon>Anthemideae</taxon>
        <taxon>Anthemidinae</taxon>
        <taxon>Tanacetum</taxon>
    </lineage>
</organism>
<feature type="non-terminal residue" evidence="3">
    <location>
        <position position="1"/>
    </location>
</feature>
<name>A0A6L2P5L9_TANCI</name>
<dbReference type="EMBL" id="BKCJ010010721">
    <property type="protein sequence ID" value="GEU92841.1"/>
    <property type="molecule type" value="Genomic_DNA"/>
</dbReference>
<sequence>PSEGSPQPGGELINKDKGKKAMSSKDAEEEDTGSDCDEDANLTGSMVESSKKKKLEIFDFFPKGGDHIHLTAEQIKEQKRIKEPFIADLAKQEVELGKDELVDLLCMEVVTCFYKSKLQYDHYCDRMLNRRGQLKIINCDVLTRKGLITLNVYREDETSEIITNFKASDLHLKLEIEYNKPLSEQDPILKPDDLARKKRKRFDDIHDYFRILLLLKGDFSNEMLYTVQEIFFRLHQGPGLDDHARTFSSFLLAKVDKRNLNPLKQMRSIEQLRQ</sequence>
<evidence type="ECO:0000313" key="3">
    <source>
        <dbReference type="EMBL" id="GEU93750.1"/>
    </source>
</evidence>